<evidence type="ECO:0000256" key="6">
    <source>
        <dbReference type="ARBA" id="ARBA00023242"/>
    </source>
</evidence>
<dbReference type="PANTHER" id="PTHR17045:SF5">
    <property type="entry name" value="CBP_P300-INTERACTING TRANSACTIVATOR 4"/>
    <property type="match status" value="1"/>
</dbReference>
<feature type="compositionally biased region" description="Basic and acidic residues" evidence="7">
    <location>
        <begin position="30"/>
        <end position="53"/>
    </location>
</feature>
<evidence type="ECO:0000313" key="8">
    <source>
        <dbReference type="EMBL" id="OPJ71820.1"/>
    </source>
</evidence>
<evidence type="ECO:0000256" key="1">
    <source>
        <dbReference type="ARBA" id="ARBA00004123"/>
    </source>
</evidence>
<dbReference type="FunFam" id="6.10.140.2200:FF:000001">
    <property type="entry name" value="Cbp/p300-interacting transactivator 2 isoform 1"/>
    <property type="match status" value="1"/>
</dbReference>
<proteinExistence type="inferred from homology"/>
<keyword evidence="4" id="KW-0010">Activator</keyword>
<sequence length="532" mass="58203">MKSSMGCVGQSSGVVREESAAPSPLPTLSPERKKFRIPESKKEGSKNEEKDSPVKVSWSGSSKATELMSEHIPASAHRRRCQLIPWDDNSRGGPTIRALQLDTLGCYVSSKSAKLAFSDVQNNASDRRVAFKEKNPQEQQETSQSVQKLPVSVQLPCTRATSQVLAMLWVVMVWRVLMEKQKRTGRGASLLRHHLTREESGTFISGSVSLPHVYSRKQWFGFVSPPTERGSTTAVGPGWIVPGSPVTPGKKQNLYQSPHLPKGPFPGDRSADILQSSAIRSVSFADQTQRVKKQRFWKHLQVTGMPQIHPEPEGMNMGLPSPGSGPGAMAEHMMMSMSHGGTGLQNYRMGVSGLQGPPQHGQHVLRTLPGTGQMMPYGGAGMDGAMRPRPNLSGQMGHHQMQNAMMFNGPSQQQQYMGPVGTQQLMASMHLQKLNTQYQAHPLGMSNGPMGAGAQQYRVGPSQHPGMQHMPSPALTLNVMDTDLIDEEVLTSLVLELGLDRIQELPELFLGQNEFDFISDFVSKQQPSAISC</sequence>
<feature type="compositionally biased region" description="Polar residues" evidence="7">
    <location>
        <begin position="1"/>
        <end position="13"/>
    </location>
</feature>
<keyword evidence="5" id="KW-0804">Transcription</keyword>
<keyword evidence="9" id="KW-1185">Reference proteome</keyword>
<dbReference type="STRING" id="372326.A0A1V4JI28"/>
<dbReference type="Proteomes" id="UP000190648">
    <property type="component" value="Unassembled WGS sequence"/>
</dbReference>
<keyword evidence="3" id="KW-0805">Transcription regulation</keyword>
<reference evidence="8 9" key="1">
    <citation type="submission" date="2016-02" db="EMBL/GenBank/DDBJ databases">
        <title>Band-tailed pigeon sequencing and assembly.</title>
        <authorList>
            <person name="Soares A.E."/>
            <person name="Novak B.J."/>
            <person name="Rice E.S."/>
            <person name="O'Connell B."/>
            <person name="Chang D."/>
            <person name="Weber S."/>
            <person name="Shapiro B."/>
        </authorList>
    </citation>
    <scope>NUCLEOTIDE SEQUENCE [LARGE SCALE GENOMIC DNA]</scope>
    <source>
        <strain evidence="8">BTP2013</strain>
        <tissue evidence="8">Blood</tissue>
    </source>
</reference>
<dbReference type="GO" id="GO:0005634">
    <property type="term" value="C:nucleus"/>
    <property type="evidence" value="ECO:0007669"/>
    <property type="project" value="UniProtKB-SubCell"/>
</dbReference>
<dbReference type="GO" id="GO:0003713">
    <property type="term" value="F:transcription coactivator activity"/>
    <property type="evidence" value="ECO:0007669"/>
    <property type="project" value="TreeGrafter"/>
</dbReference>
<dbReference type="Gene3D" id="6.10.140.2200">
    <property type="match status" value="1"/>
</dbReference>
<gene>
    <name evidence="8" type="ORF">AV530_020088</name>
</gene>
<dbReference type="PANTHER" id="PTHR17045">
    <property type="entry name" value="MELANOCYTE SPECIFIC GENE RELATED CITED"/>
    <property type="match status" value="1"/>
</dbReference>
<keyword evidence="6" id="KW-0539">Nucleus</keyword>
<evidence type="ECO:0000313" key="9">
    <source>
        <dbReference type="Proteomes" id="UP000190648"/>
    </source>
</evidence>
<evidence type="ECO:0000256" key="3">
    <source>
        <dbReference type="ARBA" id="ARBA00023015"/>
    </source>
</evidence>
<feature type="region of interest" description="Disordered" evidence="7">
    <location>
        <begin position="1"/>
        <end position="74"/>
    </location>
</feature>
<dbReference type="Pfam" id="PF04487">
    <property type="entry name" value="CITED"/>
    <property type="match status" value="1"/>
</dbReference>
<feature type="compositionally biased region" description="Low complexity" evidence="7">
    <location>
        <begin position="20"/>
        <end position="29"/>
    </location>
</feature>
<comment type="subcellular location">
    <subcellularLocation>
        <location evidence="1">Nucleus</location>
    </subcellularLocation>
</comment>
<evidence type="ECO:0000256" key="5">
    <source>
        <dbReference type="ARBA" id="ARBA00023163"/>
    </source>
</evidence>
<organism evidence="8 9">
    <name type="scientific">Patagioenas fasciata monilis</name>
    <dbReference type="NCBI Taxonomy" id="372326"/>
    <lineage>
        <taxon>Eukaryota</taxon>
        <taxon>Metazoa</taxon>
        <taxon>Chordata</taxon>
        <taxon>Craniata</taxon>
        <taxon>Vertebrata</taxon>
        <taxon>Euteleostomi</taxon>
        <taxon>Archelosauria</taxon>
        <taxon>Archosauria</taxon>
        <taxon>Dinosauria</taxon>
        <taxon>Saurischia</taxon>
        <taxon>Theropoda</taxon>
        <taxon>Coelurosauria</taxon>
        <taxon>Aves</taxon>
        <taxon>Neognathae</taxon>
        <taxon>Neoaves</taxon>
        <taxon>Columbimorphae</taxon>
        <taxon>Columbiformes</taxon>
        <taxon>Columbidae</taxon>
        <taxon>Patagioenas</taxon>
    </lineage>
</organism>
<dbReference type="EMBL" id="LSYS01007350">
    <property type="protein sequence ID" value="OPJ71820.1"/>
    <property type="molecule type" value="Genomic_DNA"/>
</dbReference>
<dbReference type="InterPro" id="IPR007576">
    <property type="entry name" value="CITED"/>
</dbReference>
<accession>A0A1V4JI28</accession>
<evidence type="ECO:0000256" key="7">
    <source>
        <dbReference type="SAM" id="MobiDB-lite"/>
    </source>
</evidence>
<evidence type="ECO:0000256" key="4">
    <source>
        <dbReference type="ARBA" id="ARBA00023159"/>
    </source>
</evidence>
<protein>
    <submittedName>
        <fullName evidence="8">Cbp/p300-interacting transactivator 3</fullName>
    </submittedName>
</protein>
<dbReference type="OrthoDB" id="8939897at2759"/>
<name>A0A1V4JI28_PATFA</name>
<comment type="similarity">
    <text evidence="2">Belongs to the CITED family.</text>
</comment>
<evidence type="ECO:0000256" key="2">
    <source>
        <dbReference type="ARBA" id="ARBA00006967"/>
    </source>
</evidence>
<dbReference type="AlphaFoldDB" id="A0A1V4JI28"/>
<comment type="caution">
    <text evidence="8">The sequence shown here is derived from an EMBL/GenBank/DDBJ whole genome shotgun (WGS) entry which is preliminary data.</text>
</comment>